<gene>
    <name evidence="1" type="ORF">S01H4_64106</name>
</gene>
<comment type="caution">
    <text evidence="1">The sequence shown here is derived from an EMBL/GenBank/DDBJ whole genome shotgun (WGS) entry which is preliminary data.</text>
</comment>
<reference evidence="1" key="1">
    <citation type="journal article" date="2014" name="Front. Microbiol.">
        <title>High frequency of phylogenetically diverse reductive dehalogenase-homologous genes in deep subseafloor sedimentary metagenomes.</title>
        <authorList>
            <person name="Kawai M."/>
            <person name="Futagami T."/>
            <person name="Toyoda A."/>
            <person name="Takaki Y."/>
            <person name="Nishi S."/>
            <person name="Hori S."/>
            <person name="Arai W."/>
            <person name="Tsubouchi T."/>
            <person name="Morono Y."/>
            <person name="Uchiyama I."/>
            <person name="Ito T."/>
            <person name="Fujiyama A."/>
            <person name="Inagaki F."/>
            <person name="Takami H."/>
        </authorList>
    </citation>
    <scope>NUCLEOTIDE SEQUENCE</scope>
    <source>
        <strain evidence="1">Expedition CK06-06</strain>
    </source>
</reference>
<protein>
    <submittedName>
        <fullName evidence="1">Uncharacterized protein</fullName>
    </submittedName>
</protein>
<dbReference type="AlphaFoldDB" id="X1DR98"/>
<organism evidence="1">
    <name type="scientific">marine sediment metagenome</name>
    <dbReference type="NCBI Taxonomy" id="412755"/>
    <lineage>
        <taxon>unclassified sequences</taxon>
        <taxon>metagenomes</taxon>
        <taxon>ecological metagenomes</taxon>
    </lineage>
</organism>
<name>X1DR98_9ZZZZ</name>
<feature type="non-terminal residue" evidence="1">
    <location>
        <position position="36"/>
    </location>
</feature>
<dbReference type="EMBL" id="BART01038770">
    <property type="protein sequence ID" value="GAH07469.1"/>
    <property type="molecule type" value="Genomic_DNA"/>
</dbReference>
<accession>X1DR98</accession>
<proteinExistence type="predicted"/>
<sequence>MKQIKEKNKEIILKPSKLVHKDLIPTEINERVVKWQ</sequence>
<evidence type="ECO:0000313" key="1">
    <source>
        <dbReference type="EMBL" id="GAH07469.1"/>
    </source>
</evidence>